<dbReference type="PANTHER" id="PTHR44757:SF2">
    <property type="entry name" value="BIOFILM ARCHITECTURE MAINTENANCE PROTEIN MBAA"/>
    <property type="match status" value="1"/>
</dbReference>
<dbReference type="FunFam" id="3.30.70.270:FF:000001">
    <property type="entry name" value="Diguanylate cyclase domain protein"/>
    <property type="match status" value="1"/>
</dbReference>
<dbReference type="CDD" id="cd01949">
    <property type="entry name" value="GGDEF"/>
    <property type="match status" value="1"/>
</dbReference>
<accession>A0A1B4V271</accession>
<proteinExistence type="predicted"/>
<name>A0A1B4V271_9GAMM</name>
<sequence>MVRLSRAYSFASFVGIAIVAIALSWFYRNLAVEALVQYQTLSNVELTRTVANTLWPRYADFIANAGRIPVEHLATQPEIARLASELEQKLYEVNVTKVKIYNMYGLTVFSTDARQIGENKQDNPGFRKARNGETASDLVFRDHYSPSEDEVERRNLLSSYVPIRPTDDGPVEGVFEVYVDVTALLDDIARTERTVLAGVVGVLLVLYLFLYAIVRRADRLLEQHEDEERKAQQERIRHLAYHDALTGLPNRALFKDRLQHAVDLAQREGAMIGVMFIDLDRFKVINDSLGHERGDRVLVEAAARIRGAMRTSDTACRIGGDEFVVILERLASADEAARVAGRLLEEFARPMDVGARELVVSPSIGIAVYPGPTREVDRLLKDADAAMHGAKEMGRNRYLFYTEELNARVQETLEYELGLRQALARDEFTLHYQPRVDVQSGRVVSVEALLRWRHPARGIVLPDHFIRLLEDTGMITPVGEWVVRQACRQCREWHLAGHDGVRVAVNISLLQFRSNSLVYAVRRALTEAGLAPQFLELELTETVLADDMGQVLAQLRELRGAGVQISIDDFGTGYSALSYLTQFPVDYLKIDRSFIQGVGLREDHAAITRAIAAMARSLHLGVIGEGVETSEQMRFLQGIGCNVMQGDLFSPPVAAEHSADMLAIDMLAAADTRTPRGRRRRAEA</sequence>
<dbReference type="SUPFAM" id="SSF141868">
    <property type="entry name" value="EAL domain-like"/>
    <property type="match status" value="1"/>
</dbReference>
<protein>
    <recommendedName>
        <fullName evidence="2">cyclic-guanylate-specific phosphodiesterase</fullName>
        <ecNumber evidence="2">3.1.4.52</ecNumber>
    </recommendedName>
</protein>
<dbReference type="SUPFAM" id="SSF55073">
    <property type="entry name" value="Nucleotide cyclase"/>
    <property type="match status" value="1"/>
</dbReference>
<gene>
    <name evidence="8" type="ORF">SVA_1039</name>
</gene>
<dbReference type="Pfam" id="PF00990">
    <property type="entry name" value="GGDEF"/>
    <property type="match status" value="1"/>
</dbReference>
<dbReference type="InterPro" id="IPR029787">
    <property type="entry name" value="Nucleotide_cyclase"/>
</dbReference>
<dbReference type="EMBL" id="AP014936">
    <property type="protein sequence ID" value="BAU47618.1"/>
    <property type="molecule type" value="Genomic_DNA"/>
</dbReference>
<dbReference type="EC" id="3.1.4.52" evidence="2"/>
<dbReference type="OrthoDB" id="7053140at2"/>
<dbReference type="SMART" id="SM00267">
    <property type="entry name" value="GGDEF"/>
    <property type="match status" value="1"/>
</dbReference>
<dbReference type="Gene3D" id="3.30.70.270">
    <property type="match status" value="1"/>
</dbReference>
<dbReference type="SMART" id="SM00052">
    <property type="entry name" value="EAL"/>
    <property type="match status" value="1"/>
</dbReference>
<keyword evidence="5" id="KW-0812">Transmembrane</keyword>
<dbReference type="FunFam" id="3.20.20.450:FF:000001">
    <property type="entry name" value="Cyclic di-GMP phosphodiesterase yahA"/>
    <property type="match status" value="1"/>
</dbReference>
<evidence type="ECO:0000259" key="7">
    <source>
        <dbReference type="PROSITE" id="PS50887"/>
    </source>
</evidence>
<feature type="transmembrane region" description="Helical" evidence="5">
    <location>
        <begin position="7"/>
        <end position="27"/>
    </location>
</feature>
<dbReference type="Gene3D" id="3.20.20.450">
    <property type="entry name" value="EAL domain"/>
    <property type="match status" value="1"/>
</dbReference>
<comment type="cofactor">
    <cofactor evidence="1">
        <name>Mg(2+)</name>
        <dbReference type="ChEBI" id="CHEBI:18420"/>
    </cofactor>
</comment>
<feature type="domain" description="EAL" evidence="6">
    <location>
        <begin position="412"/>
        <end position="666"/>
    </location>
</feature>
<dbReference type="KEGG" id="sva:SVA_1039"/>
<keyword evidence="9" id="KW-1185">Reference proteome</keyword>
<comment type="catalytic activity">
    <reaction evidence="4">
        <text>3',3'-c-di-GMP + H2O = 5'-phosphoguanylyl(3'-&gt;5')guanosine + H(+)</text>
        <dbReference type="Rhea" id="RHEA:24902"/>
        <dbReference type="ChEBI" id="CHEBI:15377"/>
        <dbReference type="ChEBI" id="CHEBI:15378"/>
        <dbReference type="ChEBI" id="CHEBI:58754"/>
        <dbReference type="ChEBI" id="CHEBI:58805"/>
        <dbReference type="EC" id="3.1.4.52"/>
    </reaction>
    <physiologicalReaction direction="left-to-right" evidence="4">
        <dbReference type="Rhea" id="RHEA:24903"/>
    </physiologicalReaction>
</comment>
<feature type="transmembrane region" description="Helical" evidence="5">
    <location>
        <begin position="195"/>
        <end position="214"/>
    </location>
</feature>
<dbReference type="InterPro" id="IPR001633">
    <property type="entry name" value="EAL_dom"/>
</dbReference>
<dbReference type="NCBIfam" id="TIGR00254">
    <property type="entry name" value="GGDEF"/>
    <property type="match status" value="1"/>
</dbReference>
<dbReference type="Pfam" id="PF00563">
    <property type="entry name" value="EAL"/>
    <property type="match status" value="1"/>
</dbReference>
<feature type="domain" description="GGDEF" evidence="7">
    <location>
        <begin position="270"/>
        <end position="403"/>
    </location>
</feature>
<reference evidence="8 9" key="1">
    <citation type="submission" date="2015-08" db="EMBL/GenBank/DDBJ databases">
        <title>Complete genome sequence of Sulfurifustis variabilis.</title>
        <authorList>
            <person name="Miura A."/>
            <person name="Kojima H."/>
            <person name="Fukui M."/>
        </authorList>
    </citation>
    <scope>NUCLEOTIDE SEQUENCE [LARGE SCALE GENOMIC DNA]</scope>
    <source>
        <strain evidence="9">skN76</strain>
    </source>
</reference>
<evidence type="ECO:0000256" key="5">
    <source>
        <dbReference type="SAM" id="Phobius"/>
    </source>
</evidence>
<keyword evidence="3" id="KW-0973">c-di-GMP</keyword>
<dbReference type="InterPro" id="IPR035919">
    <property type="entry name" value="EAL_sf"/>
</dbReference>
<evidence type="ECO:0000256" key="2">
    <source>
        <dbReference type="ARBA" id="ARBA00012282"/>
    </source>
</evidence>
<dbReference type="InterPro" id="IPR043128">
    <property type="entry name" value="Rev_trsase/Diguanyl_cyclase"/>
</dbReference>
<evidence type="ECO:0000259" key="6">
    <source>
        <dbReference type="PROSITE" id="PS50883"/>
    </source>
</evidence>
<dbReference type="GO" id="GO:0071732">
    <property type="term" value="P:cellular response to nitric oxide"/>
    <property type="evidence" value="ECO:0007669"/>
    <property type="project" value="UniProtKB-ARBA"/>
</dbReference>
<evidence type="ECO:0000256" key="3">
    <source>
        <dbReference type="ARBA" id="ARBA00022636"/>
    </source>
</evidence>
<keyword evidence="5" id="KW-1133">Transmembrane helix</keyword>
<dbReference type="PANTHER" id="PTHR44757">
    <property type="entry name" value="DIGUANYLATE CYCLASE DGCP"/>
    <property type="match status" value="1"/>
</dbReference>
<dbReference type="InterPro" id="IPR000160">
    <property type="entry name" value="GGDEF_dom"/>
</dbReference>
<evidence type="ECO:0000256" key="4">
    <source>
        <dbReference type="ARBA" id="ARBA00051114"/>
    </source>
</evidence>
<dbReference type="InterPro" id="IPR052155">
    <property type="entry name" value="Biofilm_reg_signaling"/>
</dbReference>
<evidence type="ECO:0000313" key="9">
    <source>
        <dbReference type="Proteomes" id="UP000218899"/>
    </source>
</evidence>
<dbReference type="GO" id="GO:0071111">
    <property type="term" value="F:cyclic-guanylate-specific phosphodiesterase activity"/>
    <property type="evidence" value="ECO:0007669"/>
    <property type="project" value="UniProtKB-EC"/>
</dbReference>
<dbReference type="CDD" id="cd01948">
    <property type="entry name" value="EAL"/>
    <property type="match status" value="1"/>
</dbReference>
<dbReference type="AlphaFoldDB" id="A0A1B4V271"/>
<evidence type="ECO:0000256" key="1">
    <source>
        <dbReference type="ARBA" id="ARBA00001946"/>
    </source>
</evidence>
<dbReference type="Proteomes" id="UP000218899">
    <property type="component" value="Chromosome"/>
</dbReference>
<evidence type="ECO:0000313" key="8">
    <source>
        <dbReference type="EMBL" id="BAU47618.1"/>
    </source>
</evidence>
<organism evidence="8 9">
    <name type="scientific">Sulfurifustis variabilis</name>
    <dbReference type="NCBI Taxonomy" id="1675686"/>
    <lineage>
        <taxon>Bacteria</taxon>
        <taxon>Pseudomonadati</taxon>
        <taxon>Pseudomonadota</taxon>
        <taxon>Gammaproteobacteria</taxon>
        <taxon>Acidiferrobacterales</taxon>
        <taxon>Acidiferrobacteraceae</taxon>
        <taxon>Sulfurifustis</taxon>
    </lineage>
</organism>
<dbReference type="PROSITE" id="PS50883">
    <property type="entry name" value="EAL"/>
    <property type="match status" value="1"/>
</dbReference>
<dbReference type="RefSeq" id="WP_096459724.1">
    <property type="nucleotide sequence ID" value="NZ_AP014936.1"/>
</dbReference>
<keyword evidence="5" id="KW-0472">Membrane</keyword>
<dbReference type="PROSITE" id="PS50887">
    <property type="entry name" value="GGDEF"/>
    <property type="match status" value="1"/>
</dbReference>